<feature type="chain" id="PRO_5041216336" evidence="2">
    <location>
        <begin position="28"/>
        <end position="592"/>
    </location>
</feature>
<name>A0AA41Q9Q3_9ACTN</name>
<evidence type="ECO:0000256" key="2">
    <source>
        <dbReference type="SAM" id="SignalP"/>
    </source>
</evidence>
<dbReference type="InterPro" id="IPR039424">
    <property type="entry name" value="SBP_5"/>
</dbReference>
<dbReference type="PANTHER" id="PTHR30290:SF83">
    <property type="entry name" value="ABC TRANSPORTER SUBSTRATE-BINDING PROTEIN"/>
    <property type="match status" value="1"/>
</dbReference>
<dbReference type="GO" id="GO:0043190">
    <property type="term" value="C:ATP-binding cassette (ABC) transporter complex"/>
    <property type="evidence" value="ECO:0007669"/>
    <property type="project" value="InterPro"/>
</dbReference>
<dbReference type="InterPro" id="IPR000914">
    <property type="entry name" value="SBP_5_dom"/>
</dbReference>
<feature type="region of interest" description="Disordered" evidence="1">
    <location>
        <begin position="229"/>
        <end position="258"/>
    </location>
</feature>
<gene>
    <name evidence="4" type="ORF">LZ495_37900</name>
</gene>
<organism evidence="4 5">
    <name type="scientific">Yinghuangia soli</name>
    <dbReference type="NCBI Taxonomy" id="2908204"/>
    <lineage>
        <taxon>Bacteria</taxon>
        <taxon>Bacillati</taxon>
        <taxon>Actinomycetota</taxon>
        <taxon>Actinomycetes</taxon>
        <taxon>Kitasatosporales</taxon>
        <taxon>Streptomycetaceae</taxon>
        <taxon>Yinghuangia</taxon>
    </lineage>
</organism>
<dbReference type="CDD" id="cd08506">
    <property type="entry name" value="PBP2_clavulanate_OppA2"/>
    <property type="match status" value="1"/>
</dbReference>
<dbReference type="Pfam" id="PF00496">
    <property type="entry name" value="SBP_bac_5"/>
    <property type="match status" value="1"/>
</dbReference>
<feature type="region of interest" description="Disordered" evidence="1">
    <location>
        <begin position="26"/>
        <end position="46"/>
    </location>
</feature>
<evidence type="ECO:0000313" key="5">
    <source>
        <dbReference type="Proteomes" id="UP001165378"/>
    </source>
</evidence>
<sequence length="592" mass="64705">MNPSTRRRRSAAALLVVAALGITTACSEGGDKGPSNPTNTANKPPVKTENVIIGTAADSKGPAAAVPGAKPGGTVNVLHRRDFAHLDPARAYVSDQSTMGELFGRRLTFFKKVGDKTYLVGDLATDTGTSTDGGKTWKYTLKDNVKYQDGTPIKAADIKYAVERSFYQKYNQGPKWIQEWISGDANYFNVYEGPYGGKELGPDKIEVVDDKTIIFKLAKPHPDFPFAASMGTTVPVPKDKDTKEDYDKNPWSSGPYKITEHTQDQTLTLAKNEHWDPATDPIRHQYVDQFKFQLNVTAPQQFQRLTAAAGDDQVSFSMTQRVDAPTANALAQNQELNARATDGVGPYANYFTINNTRITDKQVRLALLTAFPREQARKAEGGPAAGEFSSSLASPSVLGWKANPNIFAGIPNTGDPAKAKQILEAAGKSGQTIVYCFATTDIDQVRALAIKEGLEAGGFKVENKGVSDKEYYDVIGKINGPCDLYWNGWGTDWPTAATLYTPVFDGRKIIDDGENYSHYNNPAVSAEIDRILAITDSTQQGEEFAKLDAKIMEDVPVIPYIYQRHRIMFGPKIGGVTLNVHGGIDLHDIYVK</sequence>
<feature type="compositionally biased region" description="Basic and acidic residues" evidence="1">
    <location>
        <begin position="237"/>
        <end position="248"/>
    </location>
</feature>
<dbReference type="Gene3D" id="3.40.190.10">
    <property type="entry name" value="Periplasmic binding protein-like II"/>
    <property type="match status" value="1"/>
</dbReference>
<dbReference type="PROSITE" id="PS51257">
    <property type="entry name" value="PROKAR_LIPOPROTEIN"/>
    <property type="match status" value="1"/>
</dbReference>
<evidence type="ECO:0000313" key="4">
    <source>
        <dbReference type="EMBL" id="MCF2532959.1"/>
    </source>
</evidence>
<proteinExistence type="predicted"/>
<feature type="signal peptide" evidence="2">
    <location>
        <begin position="1"/>
        <end position="27"/>
    </location>
</feature>
<keyword evidence="2" id="KW-0732">Signal</keyword>
<accession>A0AA41Q9Q3</accession>
<dbReference type="GO" id="GO:0015833">
    <property type="term" value="P:peptide transport"/>
    <property type="evidence" value="ECO:0007669"/>
    <property type="project" value="TreeGrafter"/>
</dbReference>
<comment type="caution">
    <text evidence="4">The sequence shown here is derived from an EMBL/GenBank/DDBJ whole genome shotgun (WGS) entry which is preliminary data.</text>
</comment>
<dbReference type="EMBL" id="JAKFHA010000041">
    <property type="protein sequence ID" value="MCF2532959.1"/>
    <property type="molecule type" value="Genomic_DNA"/>
</dbReference>
<dbReference type="InterPro" id="IPR030678">
    <property type="entry name" value="Peptide/Ni-bd"/>
</dbReference>
<dbReference type="PANTHER" id="PTHR30290">
    <property type="entry name" value="PERIPLASMIC BINDING COMPONENT OF ABC TRANSPORTER"/>
    <property type="match status" value="1"/>
</dbReference>
<dbReference type="GO" id="GO:0042597">
    <property type="term" value="C:periplasmic space"/>
    <property type="evidence" value="ECO:0007669"/>
    <property type="project" value="UniProtKB-ARBA"/>
</dbReference>
<protein>
    <submittedName>
        <fullName evidence="4">ABC transporter substrate-binding protein</fullName>
    </submittedName>
</protein>
<reference evidence="4" key="1">
    <citation type="submission" date="2022-01" db="EMBL/GenBank/DDBJ databases">
        <title>Genome-Based Taxonomic Classification of the Phylum Actinobacteria.</title>
        <authorList>
            <person name="Gao Y."/>
        </authorList>
    </citation>
    <scope>NUCLEOTIDE SEQUENCE</scope>
    <source>
        <strain evidence="4">KLBMP 8922</strain>
    </source>
</reference>
<dbReference type="AlphaFoldDB" id="A0AA41Q9Q3"/>
<dbReference type="RefSeq" id="WP_235057730.1">
    <property type="nucleotide sequence ID" value="NZ_JAKFHA010000041.1"/>
</dbReference>
<feature type="domain" description="Solute-binding protein family 5" evidence="3">
    <location>
        <begin position="119"/>
        <end position="506"/>
    </location>
</feature>
<dbReference type="PIRSF" id="PIRSF002741">
    <property type="entry name" value="MppA"/>
    <property type="match status" value="1"/>
</dbReference>
<dbReference type="Gene3D" id="3.10.105.10">
    <property type="entry name" value="Dipeptide-binding Protein, Domain 3"/>
    <property type="match status" value="1"/>
</dbReference>
<keyword evidence="5" id="KW-1185">Reference proteome</keyword>
<dbReference type="SUPFAM" id="SSF53850">
    <property type="entry name" value="Periplasmic binding protein-like II"/>
    <property type="match status" value="1"/>
</dbReference>
<evidence type="ECO:0000259" key="3">
    <source>
        <dbReference type="Pfam" id="PF00496"/>
    </source>
</evidence>
<dbReference type="Proteomes" id="UP001165378">
    <property type="component" value="Unassembled WGS sequence"/>
</dbReference>
<evidence type="ECO:0000256" key="1">
    <source>
        <dbReference type="SAM" id="MobiDB-lite"/>
    </source>
</evidence>
<dbReference type="GO" id="GO:1904680">
    <property type="term" value="F:peptide transmembrane transporter activity"/>
    <property type="evidence" value="ECO:0007669"/>
    <property type="project" value="TreeGrafter"/>
</dbReference>